<protein>
    <submittedName>
        <fullName evidence="1">Chaperone DnaJ</fullName>
    </submittedName>
</protein>
<dbReference type="SUPFAM" id="SSF57938">
    <property type="entry name" value="DnaJ/Hsp40 cysteine-rich domain"/>
    <property type="match status" value="1"/>
</dbReference>
<accession>A0A0B0PJS3</accession>
<dbReference type="GO" id="GO:0047134">
    <property type="term" value="F:protein-disulfide reductase [NAD(P)H] activity"/>
    <property type="evidence" value="ECO:0007669"/>
    <property type="project" value="TreeGrafter"/>
</dbReference>
<sequence>MISCFKEHKLSFAKIYTERSKEKSLVMAYSSPNLSSIPHLPSFTLKPSPPHLNWVLLNALSADVKDGSILATENQIRSQTSSRLVSAQIRSSLENESCTAGVSNDSLEPAKKKAGELPTSRRMCLTCLCSSLALISSSSSSASAVSAMAMDGNERAVCRNCSGSGAGKFSLNASDMCGGTGKWKALNRKRAKDVYEFTECPNCYGRGKLVCPVCLGTGLPNNKGLLRRPDAQKLLDKMYNGRLLPSS</sequence>
<organism evidence="1 2">
    <name type="scientific">Gossypium arboreum</name>
    <name type="common">Tree cotton</name>
    <name type="synonym">Gossypium nanking</name>
    <dbReference type="NCBI Taxonomy" id="29729"/>
    <lineage>
        <taxon>Eukaryota</taxon>
        <taxon>Viridiplantae</taxon>
        <taxon>Streptophyta</taxon>
        <taxon>Embryophyta</taxon>
        <taxon>Tracheophyta</taxon>
        <taxon>Spermatophyta</taxon>
        <taxon>Magnoliopsida</taxon>
        <taxon>eudicotyledons</taxon>
        <taxon>Gunneridae</taxon>
        <taxon>Pentapetalae</taxon>
        <taxon>rosids</taxon>
        <taxon>malvids</taxon>
        <taxon>Malvales</taxon>
        <taxon>Malvaceae</taxon>
        <taxon>Malvoideae</taxon>
        <taxon>Gossypium</taxon>
    </lineage>
</organism>
<dbReference type="EMBL" id="KN438049">
    <property type="protein sequence ID" value="KHG26708.1"/>
    <property type="molecule type" value="Genomic_DNA"/>
</dbReference>
<name>A0A0B0PJS3_GOSAR</name>
<dbReference type="GO" id="GO:0009507">
    <property type="term" value="C:chloroplast"/>
    <property type="evidence" value="ECO:0007669"/>
    <property type="project" value="TreeGrafter"/>
</dbReference>
<keyword evidence="2" id="KW-1185">Reference proteome</keyword>
<gene>
    <name evidence="1" type="ORF">F383_01638</name>
</gene>
<dbReference type="GO" id="GO:0048564">
    <property type="term" value="P:photosystem I assembly"/>
    <property type="evidence" value="ECO:0007669"/>
    <property type="project" value="TreeGrafter"/>
</dbReference>
<dbReference type="PANTHER" id="PTHR15852">
    <property type="entry name" value="PLASTID TRANSCRIPTIONALLY ACTIVE PROTEIN"/>
    <property type="match status" value="1"/>
</dbReference>
<dbReference type="InterPro" id="IPR036410">
    <property type="entry name" value="HSP_DnaJ_Cys-rich_dom_sf"/>
</dbReference>
<reference evidence="2" key="1">
    <citation type="submission" date="2014-09" db="EMBL/GenBank/DDBJ databases">
        <authorList>
            <person name="Mudge J."/>
            <person name="Ramaraj T."/>
            <person name="Lindquist I.E."/>
            <person name="Bharti A.K."/>
            <person name="Sundararajan A."/>
            <person name="Cameron C.T."/>
            <person name="Woodward J.E."/>
            <person name="May G.D."/>
            <person name="Brubaker C."/>
            <person name="Broadhvest J."/>
            <person name="Wilkins T.A."/>
        </authorList>
    </citation>
    <scope>NUCLEOTIDE SEQUENCE</scope>
    <source>
        <strain evidence="2">cv. AKA8401</strain>
    </source>
</reference>
<evidence type="ECO:0000313" key="2">
    <source>
        <dbReference type="Proteomes" id="UP000032142"/>
    </source>
</evidence>
<dbReference type="Gene3D" id="2.10.230.10">
    <property type="entry name" value="Heat shock protein DnaJ, cysteine-rich domain"/>
    <property type="match status" value="1"/>
</dbReference>
<evidence type="ECO:0000313" key="1">
    <source>
        <dbReference type="EMBL" id="KHG26708.1"/>
    </source>
</evidence>
<dbReference type="PANTHER" id="PTHR15852:SF56">
    <property type="entry name" value="PROTEIN PHOTOSYSTEM I ASSEMBLY 2, CHLOROPLASTIC"/>
    <property type="match status" value="1"/>
</dbReference>
<proteinExistence type="predicted"/>
<dbReference type="Proteomes" id="UP000032142">
    <property type="component" value="Unassembled WGS sequence"/>
</dbReference>
<dbReference type="AlphaFoldDB" id="A0A0B0PJS3"/>